<name>A0A1W1V6D5_PEPAS</name>
<evidence type="ECO:0000313" key="1">
    <source>
        <dbReference type="EMBL" id="SMB88740.1"/>
    </source>
</evidence>
<gene>
    <name evidence="1" type="ORF">SAMN00017477_1458</name>
</gene>
<protein>
    <submittedName>
        <fullName evidence="1">Uncharacterized protein</fullName>
    </submittedName>
</protein>
<proteinExistence type="predicted"/>
<organism evidence="1 2">
    <name type="scientific">Peptoniphilus asaccharolyticus DSM 20463</name>
    <dbReference type="NCBI Taxonomy" id="573058"/>
    <lineage>
        <taxon>Bacteria</taxon>
        <taxon>Bacillati</taxon>
        <taxon>Bacillota</taxon>
        <taxon>Tissierellia</taxon>
        <taxon>Tissierellales</taxon>
        <taxon>Peptoniphilaceae</taxon>
        <taxon>Peptoniphilus</taxon>
    </lineage>
</organism>
<evidence type="ECO:0000313" key="2">
    <source>
        <dbReference type="Proteomes" id="UP000192368"/>
    </source>
</evidence>
<sequence length="133" mass="15215">MDYETQKTVNCLNLIDMEEKEILRFDVNKWDPILMTALNGNIYYKTSIENGALFNQNRKKLNREGSLTGLRKVNNYVFATFDKGDNLIVFDKNQSIVASIKGNIDVKTVSVLDGVLTFKDEDTGLIREVKFNI</sequence>
<accession>A0A1W1V6D5</accession>
<reference evidence="2" key="1">
    <citation type="submission" date="2017-04" db="EMBL/GenBank/DDBJ databases">
        <authorList>
            <person name="Varghese N."/>
            <person name="Submissions S."/>
        </authorList>
    </citation>
    <scope>NUCLEOTIDE SEQUENCE [LARGE SCALE GENOMIC DNA]</scope>
    <source>
        <strain evidence="2">DSM 20463</strain>
    </source>
</reference>
<keyword evidence="2" id="KW-1185">Reference proteome</keyword>
<dbReference type="AlphaFoldDB" id="A0A1W1V6D5"/>
<dbReference type="EMBL" id="FWWR01000009">
    <property type="protein sequence ID" value="SMB88740.1"/>
    <property type="molecule type" value="Genomic_DNA"/>
</dbReference>
<dbReference type="Proteomes" id="UP000192368">
    <property type="component" value="Unassembled WGS sequence"/>
</dbReference>